<evidence type="ECO:0000313" key="2">
    <source>
        <dbReference type="Proteomes" id="UP000683360"/>
    </source>
</evidence>
<keyword evidence="2" id="KW-1185">Reference proteome</keyword>
<dbReference type="InterPro" id="IPR036179">
    <property type="entry name" value="Ig-like_dom_sf"/>
</dbReference>
<dbReference type="OrthoDB" id="10534052at2759"/>
<comment type="caution">
    <text evidence="1">The sequence shown here is derived from an EMBL/GenBank/DDBJ whole genome shotgun (WGS) entry which is preliminary data.</text>
</comment>
<dbReference type="InterPro" id="IPR015231">
    <property type="entry name" value="DUF1934"/>
</dbReference>
<dbReference type="Pfam" id="PF09148">
    <property type="entry name" value="DUF1934"/>
    <property type="match status" value="1"/>
</dbReference>
<evidence type="ECO:0000313" key="1">
    <source>
        <dbReference type="EMBL" id="CAG2194562.1"/>
    </source>
</evidence>
<proteinExistence type="predicted"/>
<organism evidence="1 2">
    <name type="scientific">Mytilus edulis</name>
    <name type="common">Blue mussel</name>
    <dbReference type="NCBI Taxonomy" id="6550"/>
    <lineage>
        <taxon>Eukaryota</taxon>
        <taxon>Metazoa</taxon>
        <taxon>Spiralia</taxon>
        <taxon>Lophotrochozoa</taxon>
        <taxon>Mollusca</taxon>
        <taxon>Bivalvia</taxon>
        <taxon>Autobranchia</taxon>
        <taxon>Pteriomorphia</taxon>
        <taxon>Mytilida</taxon>
        <taxon>Mytiloidea</taxon>
        <taxon>Mytilidae</taxon>
        <taxon>Mytilinae</taxon>
        <taxon>Mytilus</taxon>
    </lineage>
</organism>
<dbReference type="InterPro" id="IPR013783">
    <property type="entry name" value="Ig-like_fold"/>
</dbReference>
<dbReference type="AlphaFoldDB" id="A0A8S3QGA9"/>
<gene>
    <name evidence="1" type="ORF">MEDL_9555</name>
</gene>
<reference evidence="1" key="1">
    <citation type="submission" date="2021-03" db="EMBL/GenBank/DDBJ databases">
        <authorList>
            <person name="Bekaert M."/>
        </authorList>
    </citation>
    <scope>NUCLEOTIDE SEQUENCE</scope>
</reference>
<sequence length="306" mass="35336">MVFQFHDAEYQKFNISREDNGFYVCNVSNTIGYGVDKVQISVYCKRILFANSRKQSSHLLTVDMKHDKPIYTMDGRYQCSVSNGVPDEKNITFQNGYKDVNFPGKPHCFRKNNEEIIRNLNDTVIITFDVYSSTITRSEWWHGNYSLNQTFEYEYTKKQSTTYVTVYGISISLNTTTFALKISNLTEAHLETEYSLFVFNEQGNSTCSRTLLEGRVPAKPEKFEVIPLKGSFEVAWLPEIVVTFNKVLLLNIAHCMPQIGRQLNIRRIQDQKHWSVYEEVILNPAQNGKRFIINTIPVDDDLNTSG</sequence>
<dbReference type="Gene3D" id="2.60.40.10">
    <property type="entry name" value="Immunoglobulins"/>
    <property type="match status" value="1"/>
</dbReference>
<dbReference type="EMBL" id="CAJPWZ010000484">
    <property type="protein sequence ID" value="CAG2194562.1"/>
    <property type="molecule type" value="Genomic_DNA"/>
</dbReference>
<accession>A0A8S3QGA9</accession>
<protein>
    <submittedName>
        <fullName evidence="1">Uncharacterized protein</fullName>
    </submittedName>
</protein>
<dbReference type="SUPFAM" id="SSF48726">
    <property type="entry name" value="Immunoglobulin"/>
    <property type="match status" value="1"/>
</dbReference>
<name>A0A8S3QGA9_MYTED</name>
<dbReference type="Proteomes" id="UP000683360">
    <property type="component" value="Unassembled WGS sequence"/>
</dbReference>